<organism evidence="1 2">
    <name type="scientific">Brassica napus</name>
    <name type="common">Rape</name>
    <dbReference type="NCBI Taxonomy" id="3708"/>
    <lineage>
        <taxon>Eukaryota</taxon>
        <taxon>Viridiplantae</taxon>
        <taxon>Streptophyta</taxon>
        <taxon>Embryophyta</taxon>
        <taxon>Tracheophyta</taxon>
        <taxon>Spermatophyta</taxon>
        <taxon>Magnoliopsida</taxon>
        <taxon>eudicotyledons</taxon>
        <taxon>Gunneridae</taxon>
        <taxon>Pentapetalae</taxon>
        <taxon>rosids</taxon>
        <taxon>malvids</taxon>
        <taxon>Brassicales</taxon>
        <taxon>Brassicaceae</taxon>
        <taxon>Brassiceae</taxon>
        <taxon>Brassica</taxon>
    </lineage>
</organism>
<proteinExistence type="predicted"/>
<keyword evidence="2" id="KW-1185">Reference proteome</keyword>
<reference evidence="1 2" key="1">
    <citation type="submission" date="2021-05" db="EMBL/GenBank/DDBJ databases">
        <title>Genome Assembly of Synthetic Allotetraploid Brassica napus Reveals Homoeologous Exchanges between Subgenomes.</title>
        <authorList>
            <person name="Davis J.T."/>
        </authorList>
    </citation>
    <scope>NUCLEOTIDE SEQUENCE [LARGE SCALE GENOMIC DNA]</scope>
    <source>
        <strain evidence="2">cv. Da-Ae</strain>
        <tissue evidence="1">Seedling</tissue>
    </source>
</reference>
<gene>
    <name evidence="1" type="ORF">HID58_090589</name>
</gene>
<sequence>MRVHCPDNVERVIDEKMKMKERTLEKFKEAITLGLMCTDGSPLKQPSFTQIYDMVVSLYESSSRHH</sequence>
<evidence type="ECO:0000313" key="1">
    <source>
        <dbReference type="EMBL" id="KAH0827276.1"/>
    </source>
</evidence>
<evidence type="ECO:0000313" key="2">
    <source>
        <dbReference type="Proteomes" id="UP000824890"/>
    </source>
</evidence>
<dbReference type="Proteomes" id="UP000824890">
    <property type="component" value="Unassembled WGS sequence"/>
</dbReference>
<name>A0ABQ7WW82_BRANA</name>
<evidence type="ECO:0008006" key="3">
    <source>
        <dbReference type="Google" id="ProtNLM"/>
    </source>
</evidence>
<dbReference type="EMBL" id="JAGKQM010003121">
    <property type="protein sequence ID" value="KAH0827276.1"/>
    <property type="molecule type" value="Genomic_DNA"/>
</dbReference>
<comment type="caution">
    <text evidence="1">The sequence shown here is derived from an EMBL/GenBank/DDBJ whole genome shotgun (WGS) entry which is preliminary data.</text>
</comment>
<accession>A0ABQ7WW82</accession>
<protein>
    <recommendedName>
        <fullName evidence="3">Serine-threonine/tyrosine-protein kinase catalytic domain-containing protein</fullName>
    </recommendedName>
</protein>